<keyword evidence="7" id="KW-0539">Nucleus</keyword>
<feature type="domain" description="MSL3 chromodomain-like" evidence="10">
    <location>
        <begin position="60"/>
        <end position="100"/>
    </location>
</feature>
<dbReference type="InterPro" id="IPR016197">
    <property type="entry name" value="Chromo-like_dom_sf"/>
</dbReference>
<keyword evidence="12" id="KW-1185">Reference proteome</keyword>
<feature type="domain" description="MRG" evidence="9">
    <location>
        <begin position="136"/>
        <end position="304"/>
    </location>
</feature>
<dbReference type="InterPro" id="IPR008676">
    <property type="entry name" value="MRG"/>
</dbReference>
<dbReference type="EMBL" id="LMYN01000028">
    <property type="protein sequence ID" value="KSA02386.1"/>
    <property type="molecule type" value="Genomic_DNA"/>
</dbReference>
<evidence type="ECO:0000256" key="3">
    <source>
        <dbReference type="ARBA" id="ARBA00018505"/>
    </source>
</evidence>
<comment type="similarity">
    <text evidence="2">Belongs to the MRG family.</text>
</comment>
<protein>
    <recommendedName>
        <fullName evidence="3">Chromatin modification-related protein EAF3</fullName>
    </recommendedName>
</protein>
<dbReference type="GO" id="GO:0006325">
    <property type="term" value="P:chromatin organization"/>
    <property type="evidence" value="ECO:0007669"/>
    <property type="project" value="UniProtKB-KW"/>
</dbReference>
<dbReference type="SUPFAM" id="SSF54160">
    <property type="entry name" value="Chromo domain-like"/>
    <property type="match status" value="1"/>
</dbReference>
<evidence type="ECO:0000256" key="8">
    <source>
        <dbReference type="SAM" id="MobiDB-lite"/>
    </source>
</evidence>
<dbReference type="GO" id="GO:0006355">
    <property type="term" value="P:regulation of DNA-templated transcription"/>
    <property type="evidence" value="ECO:0007669"/>
    <property type="project" value="InterPro"/>
</dbReference>
<name>A0A0V1Q1S7_9ASCO</name>
<evidence type="ECO:0000256" key="5">
    <source>
        <dbReference type="ARBA" id="ARBA00023015"/>
    </source>
</evidence>
<dbReference type="InterPro" id="IPR026541">
    <property type="entry name" value="MRG_dom"/>
</dbReference>
<dbReference type="Pfam" id="PF05712">
    <property type="entry name" value="MRG"/>
    <property type="match status" value="1"/>
</dbReference>
<evidence type="ECO:0000313" key="12">
    <source>
        <dbReference type="Proteomes" id="UP000054251"/>
    </source>
</evidence>
<reference evidence="11 12" key="1">
    <citation type="submission" date="2015-11" db="EMBL/GenBank/DDBJ databases">
        <title>The genome of Debaryomyces fabryi.</title>
        <authorList>
            <person name="Tafer H."/>
            <person name="Lopandic K."/>
        </authorList>
    </citation>
    <scope>NUCLEOTIDE SEQUENCE [LARGE SCALE GENOMIC DNA]</scope>
    <source>
        <strain evidence="11 12">CBS 789</strain>
    </source>
</reference>
<dbReference type="PIRSF" id="PIRSF038133">
    <property type="entry name" value="HAT_Nua4_EAF3/MRG15"/>
    <property type="match status" value="1"/>
</dbReference>
<dbReference type="PANTHER" id="PTHR10880:SF15">
    <property type="entry name" value="MSL COMPLEX SUBUNIT 3"/>
    <property type="match status" value="1"/>
</dbReference>
<keyword evidence="5" id="KW-0805">Transcription regulation</keyword>
<dbReference type="Pfam" id="PF22732">
    <property type="entry name" value="MSL3_chromo-like"/>
    <property type="match status" value="1"/>
</dbReference>
<dbReference type="GO" id="GO:0035267">
    <property type="term" value="C:NuA4 histone acetyltransferase complex"/>
    <property type="evidence" value="ECO:0007669"/>
    <property type="project" value="TreeGrafter"/>
</dbReference>
<keyword evidence="6" id="KW-0804">Transcription</keyword>
<evidence type="ECO:0000256" key="2">
    <source>
        <dbReference type="ARBA" id="ARBA00009093"/>
    </source>
</evidence>
<evidence type="ECO:0000259" key="10">
    <source>
        <dbReference type="Pfam" id="PF22732"/>
    </source>
</evidence>
<evidence type="ECO:0000313" key="11">
    <source>
        <dbReference type="EMBL" id="KSA02386.1"/>
    </source>
</evidence>
<dbReference type="Proteomes" id="UP000054251">
    <property type="component" value="Unassembled WGS sequence"/>
</dbReference>
<comment type="caution">
    <text evidence="11">The sequence shown here is derived from an EMBL/GenBank/DDBJ whole genome shotgun (WGS) entry which is preliminary data.</text>
</comment>
<gene>
    <name evidence="11" type="ORF">AC631_01850</name>
</gene>
<dbReference type="GeneID" id="26838859"/>
<dbReference type="InterPro" id="IPR053820">
    <property type="entry name" value="MSL3_chromo-like"/>
</dbReference>
<evidence type="ECO:0000256" key="7">
    <source>
        <dbReference type="ARBA" id="ARBA00023242"/>
    </source>
</evidence>
<dbReference type="AlphaFoldDB" id="A0A0V1Q1S7"/>
<sequence length="316" mass="36143">MSGEDATVFKPNARVLAYHGPLIYEAKVIKIHEKNKTFIEDGEGKHQPIEGSNLPEEYYSVNAYFVHYKGWKAKWDEWVGPDRILEYNETNVQAQKELKEQLTKAKIKPKVKTESSTVTTGTKKRGMPVSGATTNTKKKKTDPNRVNEVSIFMKPELKYILVDDWEFITKERKVINIPSSRPVTAIISDYLQSKKDQDTSPQTMEVINEILQGLELYFNKSLSLILLYKFERLQYMNLLKDHGDDLRPSELYGVEHLLRLFVALPGLIAQTTMDSVSIGVLVKQSKDILEFITDNLSVYLNDYVNVSPAYDSLARS</sequence>
<accession>A0A0V1Q1S7</accession>
<proteinExistence type="inferred from homology"/>
<comment type="subcellular location">
    <subcellularLocation>
        <location evidence="1">Nucleus</location>
    </subcellularLocation>
</comment>
<dbReference type="RefSeq" id="XP_015468488.1">
    <property type="nucleotide sequence ID" value="XM_015610680.1"/>
</dbReference>
<dbReference type="GO" id="GO:0032221">
    <property type="term" value="C:Rpd3S complex"/>
    <property type="evidence" value="ECO:0007669"/>
    <property type="project" value="TreeGrafter"/>
</dbReference>
<dbReference type="Gene3D" id="1.10.274.30">
    <property type="entry name" value="MRG domain"/>
    <property type="match status" value="1"/>
</dbReference>
<evidence type="ECO:0000256" key="1">
    <source>
        <dbReference type="ARBA" id="ARBA00004123"/>
    </source>
</evidence>
<evidence type="ECO:0000256" key="6">
    <source>
        <dbReference type="ARBA" id="ARBA00023163"/>
    </source>
</evidence>
<dbReference type="PROSITE" id="PS51640">
    <property type="entry name" value="MRG"/>
    <property type="match status" value="1"/>
</dbReference>
<dbReference type="InterPro" id="IPR038217">
    <property type="entry name" value="MRG_C_sf"/>
</dbReference>
<dbReference type="PANTHER" id="PTHR10880">
    <property type="entry name" value="MORTALITY FACTOR 4-LIKE PROTEIN"/>
    <property type="match status" value="1"/>
</dbReference>
<feature type="region of interest" description="Disordered" evidence="8">
    <location>
        <begin position="113"/>
        <end position="141"/>
    </location>
</feature>
<evidence type="ECO:0000259" key="9">
    <source>
        <dbReference type="Pfam" id="PF05712"/>
    </source>
</evidence>
<organism evidence="11 12">
    <name type="scientific">Debaryomyces fabryi</name>
    <dbReference type="NCBI Taxonomy" id="58627"/>
    <lineage>
        <taxon>Eukaryota</taxon>
        <taxon>Fungi</taxon>
        <taxon>Dikarya</taxon>
        <taxon>Ascomycota</taxon>
        <taxon>Saccharomycotina</taxon>
        <taxon>Pichiomycetes</taxon>
        <taxon>Debaryomycetaceae</taxon>
        <taxon>Debaryomyces</taxon>
    </lineage>
</organism>
<keyword evidence="4" id="KW-0156">Chromatin regulator</keyword>
<dbReference type="OrthoDB" id="124855at2759"/>
<dbReference type="Gene3D" id="2.30.30.140">
    <property type="match status" value="1"/>
</dbReference>
<evidence type="ECO:0000256" key="4">
    <source>
        <dbReference type="ARBA" id="ARBA00022853"/>
    </source>
</evidence>